<organism evidence="2 3">
    <name type="scientific">Oxalobacter vibrioformis</name>
    <dbReference type="NCBI Taxonomy" id="933080"/>
    <lineage>
        <taxon>Bacteria</taxon>
        <taxon>Pseudomonadati</taxon>
        <taxon>Pseudomonadota</taxon>
        <taxon>Betaproteobacteria</taxon>
        <taxon>Burkholderiales</taxon>
        <taxon>Oxalobacteraceae</taxon>
        <taxon>Oxalobacter</taxon>
    </lineage>
</organism>
<evidence type="ECO:0000313" key="2">
    <source>
        <dbReference type="EMBL" id="WAW09806.1"/>
    </source>
</evidence>
<sequence length="232" mass="25507">MQDILAELAELRRLIENIVRYGTIAEINYEEKRVRVHTGGDDEDILAIIMAIALAAFLIYKYWEPIKAFFSNLWSGIIALFTSLPGRFAEFGAMIVQGLINGITKAGNLLLDKVKSFAVSITETFQASMGIHSPSRLFASYGGYLTDGLAIGIDRGQVEPIRKVKGLTTQLGNIASDNRTRLYADIGFSHAPGKESLQTNLTVLCSTMDHIASSVEEARNAATDILDFVFKK</sequence>
<accession>A0A9E9LX18</accession>
<keyword evidence="1" id="KW-0472">Membrane</keyword>
<keyword evidence="1" id="KW-0812">Transmembrane</keyword>
<name>A0A9E9LX18_9BURK</name>
<gene>
    <name evidence="2" type="ORF">NB640_11375</name>
</gene>
<reference evidence="2" key="1">
    <citation type="journal article" date="2022" name="Front. Microbiol.">
        <title>New perspectives on an old grouping: The genomic and phenotypic variability of Oxalobacter formigenes and the implications for calcium oxalate stone prevention.</title>
        <authorList>
            <person name="Chmiel J.A."/>
            <person name="Carr C."/>
            <person name="Stuivenberg G.A."/>
            <person name="Venema R."/>
            <person name="Chanyi R.M."/>
            <person name="Al K.F."/>
            <person name="Giguere D."/>
            <person name="Say H."/>
            <person name="Akouris P.P."/>
            <person name="Dominguez Romero S.A."/>
            <person name="Kwong A."/>
            <person name="Tai V."/>
            <person name="Koval S.F."/>
            <person name="Razvi H."/>
            <person name="Bjazevic J."/>
            <person name="Burton J.P."/>
        </authorList>
    </citation>
    <scope>NUCLEOTIDE SEQUENCE</scope>
    <source>
        <strain evidence="2">WoOx3</strain>
    </source>
</reference>
<dbReference type="AlphaFoldDB" id="A0A9E9LX18"/>
<dbReference type="Gene3D" id="2.40.50.230">
    <property type="entry name" value="Gp5 N-terminal domain"/>
    <property type="match status" value="1"/>
</dbReference>
<protein>
    <submittedName>
        <fullName evidence="2">Uncharacterized protein</fullName>
    </submittedName>
</protein>
<dbReference type="InterPro" id="IPR037026">
    <property type="entry name" value="Vgr_OB-fold_dom_sf"/>
</dbReference>
<evidence type="ECO:0000256" key="1">
    <source>
        <dbReference type="SAM" id="Phobius"/>
    </source>
</evidence>
<feature type="transmembrane region" description="Helical" evidence="1">
    <location>
        <begin position="45"/>
        <end position="63"/>
    </location>
</feature>
<keyword evidence="3" id="KW-1185">Reference proteome</keyword>
<dbReference type="RefSeq" id="WP_269308811.1">
    <property type="nucleotide sequence ID" value="NZ_CP098242.1"/>
</dbReference>
<dbReference type="EMBL" id="CP098242">
    <property type="protein sequence ID" value="WAW09806.1"/>
    <property type="molecule type" value="Genomic_DNA"/>
</dbReference>
<dbReference type="Proteomes" id="UP001156215">
    <property type="component" value="Chromosome"/>
</dbReference>
<dbReference type="KEGG" id="ovb:NB640_11375"/>
<evidence type="ECO:0000313" key="3">
    <source>
        <dbReference type="Proteomes" id="UP001156215"/>
    </source>
</evidence>
<proteinExistence type="predicted"/>
<keyword evidence="1" id="KW-1133">Transmembrane helix</keyword>